<feature type="compositionally biased region" description="Basic and acidic residues" evidence="1">
    <location>
        <begin position="49"/>
        <end position="73"/>
    </location>
</feature>
<feature type="compositionally biased region" description="Basic and acidic residues" evidence="1">
    <location>
        <begin position="1"/>
        <end position="12"/>
    </location>
</feature>
<reference evidence="2 3" key="1">
    <citation type="journal article" date="2013" name="Curr. Biol.">
        <title>The Genome of the Foraminiferan Reticulomyxa filosa.</title>
        <authorList>
            <person name="Glockner G."/>
            <person name="Hulsmann N."/>
            <person name="Schleicher M."/>
            <person name="Noegel A.A."/>
            <person name="Eichinger L."/>
            <person name="Gallinger C."/>
            <person name="Pawlowski J."/>
            <person name="Sierra R."/>
            <person name="Euteneuer U."/>
            <person name="Pillet L."/>
            <person name="Moustafa A."/>
            <person name="Platzer M."/>
            <person name="Groth M."/>
            <person name="Szafranski K."/>
            <person name="Schliwa M."/>
        </authorList>
    </citation>
    <scope>NUCLEOTIDE SEQUENCE [LARGE SCALE GENOMIC DNA]</scope>
</reference>
<name>X6MQS3_RETFI</name>
<dbReference type="EMBL" id="ASPP01018474">
    <property type="protein sequence ID" value="ETO16214.1"/>
    <property type="molecule type" value="Genomic_DNA"/>
</dbReference>
<proteinExistence type="predicted"/>
<sequence>MNTDDNEKKITQDEILSNSSPADKDVPIPEEKELMNPWNNPYVGEDEECLKNPHTNERETKEHKNQRLERKGEEEEEEIEGRKRKQKQNNNSKNTTVQKKMGGKKKVEHFIKVTKSVEYYAFWEFERFQKKHQDYLLLPIKYRQILSSKPNYFACVRKAILCNQHFLTQVIQRSNHYLSFDNQRMPMFYRVSRAERSSESNMDK</sequence>
<accession>X6MQS3</accession>
<feature type="non-terminal residue" evidence="2">
    <location>
        <position position="204"/>
    </location>
</feature>
<dbReference type="AlphaFoldDB" id="X6MQS3"/>
<evidence type="ECO:0000256" key="1">
    <source>
        <dbReference type="SAM" id="MobiDB-lite"/>
    </source>
</evidence>
<organism evidence="2 3">
    <name type="scientific">Reticulomyxa filosa</name>
    <dbReference type="NCBI Taxonomy" id="46433"/>
    <lineage>
        <taxon>Eukaryota</taxon>
        <taxon>Sar</taxon>
        <taxon>Rhizaria</taxon>
        <taxon>Retaria</taxon>
        <taxon>Foraminifera</taxon>
        <taxon>Monothalamids</taxon>
        <taxon>Reticulomyxidae</taxon>
        <taxon>Reticulomyxa</taxon>
    </lineage>
</organism>
<protein>
    <submittedName>
        <fullName evidence="2">Uncharacterized protein</fullName>
    </submittedName>
</protein>
<feature type="compositionally biased region" description="Low complexity" evidence="1">
    <location>
        <begin position="88"/>
        <end position="100"/>
    </location>
</feature>
<feature type="compositionally biased region" description="Basic and acidic residues" evidence="1">
    <location>
        <begin position="22"/>
        <end position="34"/>
    </location>
</feature>
<feature type="region of interest" description="Disordered" evidence="1">
    <location>
        <begin position="1"/>
        <end position="101"/>
    </location>
</feature>
<evidence type="ECO:0000313" key="2">
    <source>
        <dbReference type="EMBL" id="ETO16214.1"/>
    </source>
</evidence>
<comment type="caution">
    <text evidence="2">The sequence shown here is derived from an EMBL/GenBank/DDBJ whole genome shotgun (WGS) entry which is preliminary data.</text>
</comment>
<gene>
    <name evidence="2" type="ORF">RFI_21145</name>
</gene>
<keyword evidence="3" id="KW-1185">Reference proteome</keyword>
<evidence type="ECO:0000313" key="3">
    <source>
        <dbReference type="Proteomes" id="UP000023152"/>
    </source>
</evidence>
<dbReference type="Proteomes" id="UP000023152">
    <property type="component" value="Unassembled WGS sequence"/>
</dbReference>